<reference evidence="2" key="1">
    <citation type="submission" date="2023-04" db="EMBL/GenBank/DDBJ databases">
        <title>Phytophthora fragariaefolia NBRC 109709.</title>
        <authorList>
            <person name="Ichikawa N."/>
            <person name="Sato H."/>
            <person name="Tonouchi N."/>
        </authorList>
    </citation>
    <scope>NUCLEOTIDE SEQUENCE</scope>
    <source>
        <strain evidence="2">NBRC 109709</strain>
    </source>
</reference>
<proteinExistence type="predicted"/>
<gene>
    <name evidence="2" type="ORF">Pfra01_001941800</name>
</gene>
<comment type="caution">
    <text evidence="2">The sequence shown here is derived from an EMBL/GenBank/DDBJ whole genome shotgun (WGS) entry which is preliminary data.</text>
</comment>
<name>A0A9W6XZS9_9STRA</name>
<protein>
    <submittedName>
        <fullName evidence="2">Unnamed protein product</fullName>
    </submittedName>
</protein>
<evidence type="ECO:0000256" key="1">
    <source>
        <dbReference type="SAM" id="MobiDB-lite"/>
    </source>
</evidence>
<dbReference type="AlphaFoldDB" id="A0A9W6XZS9"/>
<organism evidence="2 3">
    <name type="scientific">Phytophthora fragariaefolia</name>
    <dbReference type="NCBI Taxonomy" id="1490495"/>
    <lineage>
        <taxon>Eukaryota</taxon>
        <taxon>Sar</taxon>
        <taxon>Stramenopiles</taxon>
        <taxon>Oomycota</taxon>
        <taxon>Peronosporomycetes</taxon>
        <taxon>Peronosporales</taxon>
        <taxon>Peronosporaceae</taxon>
        <taxon>Phytophthora</taxon>
    </lineage>
</organism>
<dbReference type="Proteomes" id="UP001165121">
    <property type="component" value="Unassembled WGS sequence"/>
</dbReference>
<keyword evidence="3" id="KW-1185">Reference proteome</keyword>
<feature type="compositionally biased region" description="Low complexity" evidence="1">
    <location>
        <begin position="65"/>
        <end position="89"/>
    </location>
</feature>
<feature type="region of interest" description="Disordered" evidence="1">
    <location>
        <begin position="65"/>
        <end position="98"/>
    </location>
</feature>
<evidence type="ECO:0000313" key="3">
    <source>
        <dbReference type="Proteomes" id="UP001165121"/>
    </source>
</evidence>
<evidence type="ECO:0000313" key="2">
    <source>
        <dbReference type="EMBL" id="GMF49284.1"/>
    </source>
</evidence>
<dbReference type="EMBL" id="BSXT01002510">
    <property type="protein sequence ID" value="GMF49284.1"/>
    <property type="molecule type" value="Genomic_DNA"/>
</dbReference>
<accession>A0A9W6XZS9</accession>
<sequence>MPLIRAYVVVVEFLVFAPPHPAPSRYRVHMDLLPGMRVHLDWEGIGEYGDEETIGLWCNILETPRTSSTTTTSRSCSASSSNADGDGTSAEQVQVLVH</sequence>